<dbReference type="Gene3D" id="3.30.70.330">
    <property type="match status" value="1"/>
</dbReference>
<evidence type="ECO:0000256" key="4">
    <source>
        <dbReference type="SAM" id="MobiDB-lite"/>
    </source>
</evidence>
<dbReference type="InterPro" id="IPR012677">
    <property type="entry name" value="Nucleotide-bd_a/b_plait_sf"/>
</dbReference>
<feature type="compositionally biased region" description="Gly residues" evidence="4">
    <location>
        <begin position="295"/>
        <end position="307"/>
    </location>
</feature>
<feature type="domain" description="RRM" evidence="5">
    <location>
        <begin position="187"/>
        <end position="265"/>
    </location>
</feature>
<evidence type="ECO:0000256" key="3">
    <source>
        <dbReference type="PROSITE-ProRule" id="PRU00176"/>
    </source>
</evidence>
<evidence type="ECO:0000256" key="2">
    <source>
        <dbReference type="ARBA" id="ARBA00023242"/>
    </source>
</evidence>
<dbReference type="InterPro" id="IPR035979">
    <property type="entry name" value="RBD_domain_sf"/>
</dbReference>
<protein>
    <recommendedName>
        <fullName evidence="5">RRM domain-containing protein</fullName>
    </recommendedName>
</protein>
<name>A0ABD3MAN9_9STRA</name>
<feature type="compositionally biased region" description="Basic residues" evidence="4">
    <location>
        <begin position="1"/>
        <end position="10"/>
    </location>
</feature>
<evidence type="ECO:0000256" key="1">
    <source>
        <dbReference type="ARBA" id="ARBA00004123"/>
    </source>
</evidence>
<dbReference type="InterPro" id="IPR051183">
    <property type="entry name" value="U1_U11-U12_snRNP_70-35kDa"/>
</dbReference>
<feature type="compositionally biased region" description="Gly residues" evidence="4">
    <location>
        <begin position="276"/>
        <end position="286"/>
    </location>
</feature>
<comment type="subcellular location">
    <subcellularLocation>
        <location evidence="1">Nucleus</location>
    </subcellularLocation>
</comment>
<evidence type="ECO:0000313" key="6">
    <source>
        <dbReference type="EMBL" id="KAL3761013.1"/>
    </source>
</evidence>
<keyword evidence="2" id="KW-0539">Nucleus</keyword>
<dbReference type="InterPro" id="IPR000504">
    <property type="entry name" value="RRM_dom"/>
</dbReference>
<gene>
    <name evidence="6" type="ORF">ACHAWU_004633</name>
</gene>
<reference evidence="6 7" key="1">
    <citation type="submission" date="2024-10" db="EMBL/GenBank/DDBJ databases">
        <title>Updated reference genomes for cyclostephanoid diatoms.</title>
        <authorList>
            <person name="Roberts W.R."/>
            <person name="Alverson A.J."/>
        </authorList>
    </citation>
    <scope>NUCLEOTIDE SEQUENCE [LARGE SCALE GENOMIC DNA]</scope>
    <source>
        <strain evidence="6 7">AJA232-27</strain>
    </source>
</reference>
<dbReference type="AlphaFoldDB" id="A0ABD3MAN9"/>
<dbReference type="EMBL" id="JALLBG020000164">
    <property type="protein sequence ID" value="KAL3761013.1"/>
    <property type="molecule type" value="Genomic_DNA"/>
</dbReference>
<dbReference type="SMART" id="SM00360">
    <property type="entry name" value="RRM"/>
    <property type="match status" value="1"/>
</dbReference>
<dbReference type="PROSITE" id="PS50102">
    <property type="entry name" value="RRM"/>
    <property type="match status" value="1"/>
</dbReference>
<dbReference type="SUPFAM" id="SSF54928">
    <property type="entry name" value="RNA-binding domain, RBD"/>
    <property type="match status" value="1"/>
</dbReference>
<keyword evidence="7" id="KW-1185">Reference proteome</keyword>
<feature type="region of interest" description="Disordered" evidence="4">
    <location>
        <begin position="1"/>
        <end position="23"/>
    </location>
</feature>
<accession>A0ABD3MAN9</accession>
<feature type="region of interest" description="Disordered" evidence="4">
    <location>
        <begin position="275"/>
        <end position="472"/>
    </location>
</feature>
<feature type="compositionally biased region" description="Gly residues" evidence="4">
    <location>
        <begin position="371"/>
        <end position="391"/>
    </location>
</feature>
<dbReference type="InterPro" id="IPR034143">
    <property type="entry name" value="snRNP70_RRM"/>
</dbReference>
<dbReference type="GO" id="GO:0005634">
    <property type="term" value="C:nucleus"/>
    <property type="evidence" value="ECO:0007669"/>
    <property type="project" value="UniProtKB-SubCell"/>
</dbReference>
<dbReference type="Proteomes" id="UP001530293">
    <property type="component" value="Unassembled WGS sequence"/>
</dbReference>
<comment type="caution">
    <text evidence="6">The sequence shown here is derived from an EMBL/GenBank/DDBJ whole genome shotgun (WGS) entry which is preliminary data.</text>
</comment>
<evidence type="ECO:0000259" key="5">
    <source>
        <dbReference type="PROSITE" id="PS50102"/>
    </source>
</evidence>
<dbReference type="PANTHER" id="PTHR13952">
    <property type="entry name" value="U1 SMALL NUCLEAR RIBONUCLEOPROTEIN 70 KD"/>
    <property type="match status" value="1"/>
</dbReference>
<feature type="compositionally biased region" description="Gly residues" evidence="4">
    <location>
        <begin position="333"/>
        <end position="348"/>
    </location>
</feature>
<dbReference type="CDD" id="cd12236">
    <property type="entry name" value="RRM_snRNP70"/>
    <property type="match status" value="1"/>
</dbReference>
<evidence type="ECO:0000313" key="7">
    <source>
        <dbReference type="Proteomes" id="UP001530293"/>
    </source>
</evidence>
<dbReference type="FunFam" id="3.30.70.330:FF:000132">
    <property type="entry name" value="Small nuclear ribonucleoprotein U11/U12 subunit 35"/>
    <property type="match status" value="1"/>
</dbReference>
<keyword evidence="3" id="KW-0694">RNA-binding</keyword>
<dbReference type="GO" id="GO:1990904">
    <property type="term" value="C:ribonucleoprotein complex"/>
    <property type="evidence" value="ECO:0007669"/>
    <property type="project" value="UniProtKB-ARBA"/>
</dbReference>
<proteinExistence type="predicted"/>
<dbReference type="PANTHER" id="PTHR13952:SF5">
    <property type="entry name" value="U1 SMALL NUCLEAR RIBONUCLEOPROTEIN 70 KDA"/>
    <property type="match status" value="1"/>
</dbReference>
<dbReference type="Pfam" id="PF00076">
    <property type="entry name" value="RRM_1"/>
    <property type="match status" value="1"/>
</dbReference>
<feature type="compositionally biased region" description="Gly residues" evidence="4">
    <location>
        <begin position="315"/>
        <end position="324"/>
    </location>
</feature>
<dbReference type="GO" id="GO:0003723">
    <property type="term" value="F:RNA binding"/>
    <property type="evidence" value="ECO:0007669"/>
    <property type="project" value="UniProtKB-UniRule"/>
</dbReference>
<sequence length="472" mass="49421">MNFQQKKRAMTPKGQMSGNGSGPAIMMMPPHIRATFMPDPPLKHLPAYTRHVLVSENYITDDDDDNNDSANNVRGRRNDMIKTENIAIKTESKVTAAGPSGITTIPTSFPKLKRGAGLSGVSTFLRHFEQTPPPPRKIDPTPASIREAKRIAAKAANDEKLAPLIEKYRQEQRECSGEFTNGMNCYNTLFVGRLAYEVTERKLLRELEVYGPIKDIKLVTDTTSGKSRGYAFVEYEHEEDMKRAYRAADGMRLEGRAIVVDVERGHTVPNWLPRKFGGGLGGGSRVGGPSNRNAGAGGSGGGGGGMMGRFDPMSNGGGGGGGRMMGQPPQPMGGPGGPGPMMGGGGGGPPAPMYGRPPMSGRGGGPPPPSYGGGGGGGGYGDRGGGGGYYGGPPPSYGDRGGGGYRDSRGPPPPASGPYGGGGVGYNNGPPPLAWERGDGAGGGGGSSARGYDGDRKRRRSRSRSPDNRRRW</sequence>
<organism evidence="6 7">
    <name type="scientific">Discostella pseudostelligera</name>
    <dbReference type="NCBI Taxonomy" id="259834"/>
    <lineage>
        <taxon>Eukaryota</taxon>
        <taxon>Sar</taxon>
        <taxon>Stramenopiles</taxon>
        <taxon>Ochrophyta</taxon>
        <taxon>Bacillariophyta</taxon>
        <taxon>Coscinodiscophyceae</taxon>
        <taxon>Thalassiosirophycidae</taxon>
        <taxon>Stephanodiscales</taxon>
        <taxon>Stephanodiscaceae</taxon>
        <taxon>Discostella</taxon>
    </lineage>
</organism>